<protein>
    <recommendedName>
        <fullName evidence="1">Hydantoinase B/oxoprolinase domain-containing protein</fullName>
    </recommendedName>
</protein>
<reference evidence="2 3" key="1">
    <citation type="submission" date="2021-04" db="EMBL/GenBank/DDBJ databases">
        <authorList>
            <person name="De Guttry C."/>
            <person name="Zahm M."/>
            <person name="Klopp C."/>
            <person name="Cabau C."/>
            <person name="Louis A."/>
            <person name="Berthelot C."/>
            <person name="Parey E."/>
            <person name="Roest Crollius H."/>
            <person name="Montfort J."/>
            <person name="Robinson-Rechavi M."/>
            <person name="Bucao C."/>
            <person name="Bouchez O."/>
            <person name="Gislard M."/>
            <person name="Lluch J."/>
            <person name="Milhes M."/>
            <person name="Lampietro C."/>
            <person name="Lopez Roques C."/>
            <person name="Donnadieu C."/>
            <person name="Braasch I."/>
            <person name="Desvignes T."/>
            <person name="Postlethwait J."/>
            <person name="Bobe J."/>
            <person name="Wedekind C."/>
            <person name="Guiguen Y."/>
        </authorList>
    </citation>
    <scope>NUCLEOTIDE SEQUENCE [LARGE SCALE GENOMIC DNA]</scope>
    <source>
        <strain evidence="2">Cs_M1</strain>
        <tissue evidence="2">Blood</tissue>
    </source>
</reference>
<dbReference type="PANTHER" id="PTHR11365">
    <property type="entry name" value="5-OXOPROLINASE RELATED"/>
    <property type="match status" value="1"/>
</dbReference>
<keyword evidence="3" id="KW-1185">Reference proteome</keyword>
<proteinExistence type="predicted"/>
<dbReference type="EMBL" id="JAGTTL010000028">
    <property type="protein sequence ID" value="KAK6299667.1"/>
    <property type="molecule type" value="Genomic_DNA"/>
</dbReference>
<dbReference type="GO" id="GO:0006749">
    <property type="term" value="P:glutathione metabolic process"/>
    <property type="evidence" value="ECO:0007669"/>
    <property type="project" value="TreeGrafter"/>
</dbReference>
<comment type="caution">
    <text evidence="2">The sequence shown here is derived from an EMBL/GenBank/DDBJ whole genome shotgun (WGS) entry which is preliminary data.</text>
</comment>
<feature type="domain" description="Hydantoinase B/oxoprolinase" evidence="1">
    <location>
        <begin position="10"/>
        <end position="127"/>
    </location>
</feature>
<sequence>MVGQDIPLNQGCLTPVKRVVDVIFRAYKVCAASQGCMNNVTFGSEGSAYYDMGGRESRGGARLDSHMTNTLITDPEILEKRYPMVLEHFSLQPGSGAAGEYRGGDMVIRKLLFRNKGVLSVLTEALQLTLWSPWICFACIPLVEVDMVREDKQAAGYGRPLKNENFSERGSVFEYRMAQGCRGKRPGKIVPQGSPIKSNCICHMRRIQPV</sequence>
<dbReference type="Proteomes" id="UP001356427">
    <property type="component" value="Unassembled WGS sequence"/>
</dbReference>
<name>A0AAN8KY60_9TELE</name>
<dbReference type="InterPro" id="IPR003692">
    <property type="entry name" value="Hydantoinase_B"/>
</dbReference>
<dbReference type="GO" id="GO:0005829">
    <property type="term" value="C:cytosol"/>
    <property type="evidence" value="ECO:0007669"/>
    <property type="project" value="TreeGrafter"/>
</dbReference>
<gene>
    <name evidence="2" type="ORF">J4Q44_G00297000</name>
</gene>
<evidence type="ECO:0000259" key="1">
    <source>
        <dbReference type="Pfam" id="PF02538"/>
    </source>
</evidence>
<evidence type="ECO:0000313" key="3">
    <source>
        <dbReference type="Proteomes" id="UP001356427"/>
    </source>
</evidence>
<dbReference type="Pfam" id="PF02538">
    <property type="entry name" value="Hydantoinase_B"/>
    <property type="match status" value="1"/>
</dbReference>
<dbReference type="GO" id="GO:0017168">
    <property type="term" value="F:5-oxoprolinase (ATP-hydrolyzing) activity"/>
    <property type="evidence" value="ECO:0007669"/>
    <property type="project" value="TreeGrafter"/>
</dbReference>
<dbReference type="InterPro" id="IPR045079">
    <property type="entry name" value="Oxoprolinase-like"/>
</dbReference>
<accession>A0AAN8KY60</accession>
<evidence type="ECO:0000313" key="2">
    <source>
        <dbReference type="EMBL" id="KAK6299667.1"/>
    </source>
</evidence>
<dbReference type="AlphaFoldDB" id="A0AAN8KY60"/>
<dbReference type="PANTHER" id="PTHR11365:SF2">
    <property type="entry name" value="5-OXOPROLINASE"/>
    <property type="match status" value="1"/>
</dbReference>
<organism evidence="2 3">
    <name type="scientific">Coregonus suidteri</name>
    <dbReference type="NCBI Taxonomy" id="861788"/>
    <lineage>
        <taxon>Eukaryota</taxon>
        <taxon>Metazoa</taxon>
        <taxon>Chordata</taxon>
        <taxon>Craniata</taxon>
        <taxon>Vertebrata</taxon>
        <taxon>Euteleostomi</taxon>
        <taxon>Actinopterygii</taxon>
        <taxon>Neopterygii</taxon>
        <taxon>Teleostei</taxon>
        <taxon>Protacanthopterygii</taxon>
        <taxon>Salmoniformes</taxon>
        <taxon>Salmonidae</taxon>
        <taxon>Coregoninae</taxon>
        <taxon>Coregonus</taxon>
    </lineage>
</organism>